<dbReference type="SMART" id="SM00360">
    <property type="entry name" value="RRM"/>
    <property type="match status" value="2"/>
</dbReference>
<sequence>MFNKGAGNQALVQYPDVASAQAAFEQADHRNMYTDSNLIRVGYSTHHDIKVRANTDRTWDYTKKKTCEGSAPAGPADTTPSSATPSATPSAPPSGPPAVVGPVDSGLKASLRERIVADMPNTWSARLPGTDTCVLIVQGLNMEMVGAEALAALFGLYGDVRRVKMMPEQDSAIVEMERPVQAYVAKWLLDASPLGGRVIKVKSSTQDTIRDVQAQDFTAFPLHGYRQYASPRHPSYLANLVEPTAVLRIANIDWDTSEITFRSLLTQQEGVMGVTRLLPSSHTSPALVSFQSVEAAVHACILLHNQEVDGRLLYVTFSDATVGV</sequence>
<dbReference type="Gene3D" id="3.30.70.330">
    <property type="match status" value="3"/>
</dbReference>
<dbReference type="CDD" id="cd00590">
    <property type="entry name" value="RRM_SF"/>
    <property type="match status" value="1"/>
</dbReference>
<name>I2CQY0_NANGC</name>
<dbReference type="PROSITE" id="PS50102">
    <property type="entry name" value="RRM"/>
    <property type="match status" value="2"/>
</dbReference>
<evidence type="ECO:0000256" key="1">
    <source>
        <dbReference type="PROSITE-ProRule" id="PRU00176"/>
    </source>
</evidence>
<evidence type="ECO:0000259" key="3">
    <source>
        <dbReference type="PROSITE" id="PS50102"/>
    </source>
</evidence>
<feature type="compositionally biased region" description="Low complexity" evidence="2">
    <location>
        <begin position="69"/>
        <end position="89"/>
    </location>
</feature>
<organism evidence="4">
    <name type="scientific">Nannochloropsis gaditana (strain CCMP526)</name>
    <name type="common">Green microalga</name>
    <name type="synonym">Microchloropsis gaditana</name>
    <dbReference type="NCBI Taxonomy" id="1093141"/>
    <lineage>
        <taxon>Eukaryota</taxon>
        <taxon>Sar</taxon>
        <taxon>Stramenopiles</taxon>
        <taxon>Ochrophyta</taxon>
        <taxon>Eustigmatophyceae</taxon>
        <taxon>Eustigmatales</taxon>
        <taxon>Monodopsidaceae</taxon>
        <taxon>Nannochloropsis</taxon>
    </lineage>
</organism>
<dbReference type="Pfam" id="PF13893">
    <property type="entry name" value="RRM_5"/>
    <property type="match status" value="1"/>
</dbReference>
<gene>
    <name evidence="4" type="ORF">NGATSA_3011500</name>
</gene>
<accession>I2CQY0</accession>
<keyword evidence="1" id="KW-0694">RNA-binding</keyword>
<feature type="domain" description="RRM" evidence="3">
    <location>
        <begin position="133"/>
        <end position="206"/>
    </location>
</feature>
<dbReference type="InterPro" id="IPR035979">
    <property type="entry name" value="RBD_domain_sf"/>
</dbReference>
<dbReference type="EMBL" id="JU980250">
    <property type="protein sequence ID" value="AFJ69313.1"/>
    <property type="molecule type" value="mRNA"/>
</dbReference>
<proteinExistence type="evidence at transcript level"/>
<dbReference type="InterPro" id="IPR012677">
    <property type="entry name" value="Nucleotide-bd_a/b_plait_sf"/>
</dbReference>
<dbReference type="AlphaFoldDB" id="I2CQY0"/>
<dbReference type="PANTHER" id="PTHR15592">
    <property type="entry name" value="MATRIN 3/NUCLEAR PROTEIN 220-RELATED"/>
    <property type="match status" value="1"/>
</dbReference>
<reference evidence="4" key="1">
    <citation type="journal article" date="2012" name="Bioengineered">
        <title>Additional insights into the genome of the oleaginous model alga Nannochloropsis gaditana.</title>
        <authorList>
            <person name="Jinkerson R.E."/>
            <person name="Radakovits R."/>
            <person name="Posewitz M.C."/>
        </authorList>
    </citation>
    <scope>NUCLEOTIDE SEQUENCE</scope>
    <source>
        <strain evidence="4">CCMP526</strain>
    </source>
</reference>
<evidence type="ECO:0000256" key="2">
    <source>
        <dbReference type="SAM" id="MobiDB-lite"/>
    </source>
</evidence>
<dbReference type="SUPFAM" id="SSF54928">
    <property type="entry name" value="RNA-binding domain, RBD"/>
    <property type="match status" value="2"/>
</dbReference>
<dbReference type="GO" id="GO:0003723">
    <property type="term" value="F:RNA binding"/>
    <property type="evidence" value="ECO:0007669"/>
    <property type="project" value="UniProtKB-UniRule"/>
</dbReference>
<feature type="region of interest" description="Disordered" evidence="2">
    <location>
        <begin position="65"/>
        <end position="104"/>
    </location>
</feature>
<dbReference type="InterPro" id="IPR000504">
    <property type="entry name" value="RRM_dom"/>
</dbReference>
<protein>
    <submittedName>
        <fullName evidence="4">Polypyrimidine tract binding protein</fullName>
    </submittedName>
</protein>
<reference evidence="4" key="2">
    <citation type="journal article" date="2012" name="Nat. Commun.">
        <title>Draft genome sequence and genetic transformation of the oleaginous alga Nannochloropis gaditana.</title>
        <authorList>
            <person name="Radakovits R."/>
            <person name="Jinkerson R.E."/>
            <person name="Fuerstenberg S.I."/>
            <person name="Tae H."/>
            <person name="Settlage R.E."/>
            <person name="Boore J.L."/>
            <person name="Posewitz M.C."/>
        </authorList>
    </citation>
    <scope>NUCLEOTIDE SEQUENCE</scope>
    <source>
        <strain evidence="4">CCMP526</strain>
    </source>
</reference>
<feature type="domain" description="RRM" evidence="3">
    <location>
        <begin position="245"/>
        <end position="320"/>
    </location>
</feature>
<evidence type="ECO:0000313" key="4">
    <source>
        <dbReference type="EMBL" id="AFJ69313.1"/>
    </source>
</evidence>